<feature type="region of interest" description="Disordered" evidence="2">
    <location>
        <begin position="120"/>
        <end position="165"/>
    </location>
</feature>
<dbReference type="GO" id="GO:0015074">
    <property type="term" value="P:DNA integration"/>
    <property type="evidence" value="ECO:0007669"/>
    <property type="project" value="InterPro"/>
</dbReference>
<dbReference type="GeneID" id="20243240"/>
<dbReference type="Proteomes" id="UP000030746">
    <property type="component" value="Unassembled WGS sequence"/>
</dbReference>
<dbReference type="STRING" id="225164.V4BWQ3"/>
<dbReference type="AlphaFoldDB" id="V4BWQ3"/>
<dbReference type="InterPro" id="IPR013762">
    <property type="entry name" value="Integrase-like_cat_sf"/>
</dbReference>
<keyword evidence="1" id="KW-0233">DNA recombination</keyword>
<proteinExistence type="predicted"/>
<evidence type="ECO:0000259" key="3">
    <source>
        <dbReference type="PROSITE" id="PS50994"/>
    </source>
</evidence>
<accession>V4BWQ3</accession>
<organism evidence="4 5">
    <name type="scientific">Lottia gigantea</name>
    <name type="common">Giant owl limpet</name>
    <dbReference type="NCBI Taxonomy" id="225164"/>
    <lineage>
        <taxon>Eukaryota</taxon>
        <taxon>Metazoa</taxon>
        <taxon>Spiralia</taxon>
        <taxon>Lophotrochozoa</taxon>
        <taxon>Mollusca</taxon>
        <taxon>Gastropoda</taxon>
        <taxon>Patellogastropoda</taxon>
        <taxon>Lottioidea</taxon>
        <taxon>Lottiidae</taxon>
        <taxon>Lottia</taxon>
    </lineage>
</organism>
<reference evidence="4 5" key="1">
    <citation type="journal article" date="2013" name="Nature">
        <title>Insights into bilaterian evolution from three spiralian genomes.</title>
        <authorList>
            <person name="Simakov O."/>
            <person name="Marletaz F."/>
            <person name="Cho S.J."/>
            <person name="Edsinger-Gonzales E."/>
            <person name="Havlak P."/>
            <person name="Hellsten U."/>
            <person name="Kuo D.H."/>
            <person name="Larsson T."/>
            <person name="Lv J."/>
            <person name="Arendt D."/>
            <person name="Savage R."/>
            <person name="Osoegawa K."/>
            <person name="de Jong P."/>
            <person name="Grimwood J."/>
            <person name="Chapman J.A."/>
            <person name="Shapiro H."/>
            <person name="Aerts A."/>
            <person name="Otillar R.P."/>
            <person name="Terry A.Y."/>
            <person name="Boore J.L."/>
            <person name="Grigoriev I.V."/>
            <person name="Lindberg D.R."/>
            <person name="Seaver E.C."/>
            <person name="Weisblat D.A."/>
            <person name="Putnam N.H."/>
            <person name="Rokhsar D.S."/>
        </authorList>
    </citation>
    <scope>NUCLEOTIDE SEQUENCE [LARGE SCALE GENOMIC DNA]</scope>
</reference>
<dbReference type="InterPro" id="IPR001584">
    <property type="entry name" value="Integrase_cat-core"/>
</dbReference>
<dbReference type="Gene3D" id="3.30.420.10">
    <property type="entry name" value="Ribonuclease H-like superfamily/Ribonuclease H"/>
    <property type="match status" value="1"/>
</dbReference>
<evidence type="ECO:0000256" key="1">
    <source>
        <dbReference type="ARBA" id="ARBA00023172"/>
    </source>
</evidence>
<dbReference type="KEGG" id="lgi:LOTGIDRAFT_175556"/>
<feature type="compositionally biased region" description="Acidic residues" evidence="2">
    <location>
        <begin position="144"/>
        <end position="153"/>
    </location>
</feature>
<dbReference type="RefSeq" id="XP_009055868.1">
    <property type="nucleotide sequence ID" value="XM_009057620.1"/>
</dbReference>
<feature type="compositionally biased region" description="Polar residues" evidence="2">
    <location>
        <begin position="1"/>
        <end position="29"/>
    </location>
</feature>
<dbReference type="InterPro" id="IPR012337">
    <property type="entry name" value="RNaseH-like_sf"/>
</dbReference>
<dbReference type="InterPro" id="IPR011010">
    <property type="entry name" value="DNA_brk_join_enz"/>
</dbReference>
<evidence type="ECO:0000313" key="4">
    <source>
        <dbReference type="EMBL" id="ESO93449.1"/>
    </source>
</evidence>
<evidence type="ECO:0000256" key="2">
    <source>
        <dbReference type="SAM" id="MobiDB-lite"/>
    </source>
</evidence>
<dbReference type="EMBL" id="KB201916">
    <property type="protein sequence ID" value="ESO93449.1"/>
    <property type="molecule type" value="Genomic_DNA"/>
</dbReference>
<dbReference type="Gene3D" id="1.10.443.10">
    <property type="entry name" value="Intergrase catalytic core"/>
    <property type="match status" value="1"/>
</dbReference>
<feature type="compositionally biased region" description="Low complexity" evidence="2">
    <location>
        <begin position="1060"/>
        <end position="1081"/>
    </location>
</feature>
<gene>
    <name evidence="4" type="ORF">LOTGIDRAFT_175556</name>
</gene>
<sequence length="1249" mass="140434">MTDSGIDSQNMSSEENITSVENVESSEGGNLSAAKKVENKPRAPKICPLCGAIIIQLKRHFTGVHNLSDRDAAVLSSQGVTAKTDKKECPTCGKFVTELGHHLIRTHHMSTTDPEYFRMTRRQSRPRTLTQEEVDVETERAQGQDEEEEDDESEKPKLHGRRNKGLAAGPVLETLELFFQHLQRVDRKGLSLKNAKQHRNQVENIWLNYAGEPSIDNWSNPITYESQGKMEKKNIQLPQEILAFRLLKRANITPEERLLVLTGMDYNKIDKLYEDAKQSLRKFKGDTCPGQTRQSNPIGHNGKIMTCKSCGSFRHLIAQCPDSWENLARVNVTNEENVVLWTGNKAENVAKLGVEAQNSVVLESACSSTVCGKTWFDNYVNSLDTGEKSKVVKANGSKIFKFGGGTCLKSLAMYTIQATLAGHDVLIKTDVVESDIPLLLSRKAMKSAQECDLCKQYVKTPPRPVVSMPMASRFNEKVAMDLKLWRGLWILHIIDIWSRYTVSLFIARKRPCDVIDGLMGRWVAVFGVKGGIMTDNGALDGLTSSERFAEHLNALHSARRAFIETEADERIRRALRNKVRESEQVFVNGDQVYYKREGKDRWLGPGSVVFQDGKVVFVRHGGVFIRTSPNRLIKKNSGIAIKSDTNLNIESATDTTKQDINEIRLDISAPQDNVQCVPSETLAKNDGLSSGCGNDAIGVNHKNLRPDDVIEYKIDDSPDWIQATVLNRAGKATGSYRNKYNVRVEESGEKMSINLDQVIWKRKYLRDNQLITSDQRQEREVSFKYADANLKRLVIVQKGRLREKTKKLIFDPADFSDIRRPIVKASRPWKMRHWVPTPYRDILAVLMYELLIGSGRRCGAVLNLTVGEFRDARFIPKSKCHLIESSNHKTAMSGSAQMTVEEDKWCMFRKYHDAFRHRALPEEVFFLFKGRNPLEETPSSYMANVLNSRYRKFLHNMDKSVAPTSFRKSIVTNLLTSDPSIAPDLGKAMNHSTKTQRLHYQQDLSANRAAEVGKIIRSRLTGRPAPTATVTSGQLEESEKSSSSPTTSPFHLRPHSPYRTPSHSPSASPPHSTQSSSQPAASFPIELSPVLNLERFVVEKVSSLTPEALQSAPIEDSPLFKTNLKRKRPMCYDDEEVTSLSSSSFTIPASSLRPSSSVPPACSSSSPSTKSPLALSVKQVPVTRMKWSPEEEEVVKTHFSGFINGTNPLVIKHVRIVKDEACPNALNNKTIKQIYDKIRTYIRQKIFEF</sequence>
<dbReference type="SUPFAM" id="SSF53098">
    <property type="entry name" value="Ribonuclease H-like"/>
    <property type="match status" value="1"/>
</dbReference>
<evidence type="ECO:0000313" key="5">
    <source>
        <dbReference type="Proteomes" id="UP000030746"/>
    </source>
</evidence>
<dbReference type="SUPFAM" id="SSF56349">
    <property type="entry name" value="DNA breaking-rejoining enzymes"/>
    <property type="match status" value="1"/>
</dbReference>
<feature type="region of interest" description="Disordered" evidence="2">
    <location>
        <begin position="1"/>
        <end position="38"/>
    </location>
</feature>
<dbReference type="InterPro" id="IPR036397">
    <property type="entry name" value="RNaseH_sf"/>
</dbReference>
<feature type="region of interest" description="Disordered" evidence="2">
    <location>
        <begin position="1146"/>
        <end position="1170"/>
    </location>
</feature>
<dbReference type="HOGENOM" id="CLU_265941_0_0_1"/>
<feature type="domain" description="Integrase catalytic" evidence="3">
    <location>
        <begin position="465"/>
        <end position="581"/>
    </location>
</feature>
<dbReference type="PROSITE" id="PS50994">
    <property type="entry name" value="INTEGRASE"/>
    <property type="match status" value="1"/>
</dbReference>
<feature type="compositionally biased region" description="Low complexity" evidence="2">
    <location>
        <begin position="1154"/>
        <end position="1170"/>
    </location>
</feature>
<dbReference type="CTD" id="20243240"/>
<protein>
    <recommendedName>
        <fullName evidence="3">Integrase catalytic domain-containing protein</fullName>
    </recommendedName>
</protein>
<dbReference type="OrthoDB" id="10064933at2759"/>
<keyword evidence="5" id="KW-1185">Reference proteome</keyword>
<name>V4BWQ3_LOTGI</name>
<feature type="region of interest" description="Disordered" evidence="2">
    <location>
        <begin position="1016"/>
        <end position="1081"/>
    </location>
</feature>
<dbReference type="GO" id="GO:0006310">
    <property type="term" value="P:DNA recombination"/>
    <property type="evidence" value="ECO:0007669"/>
    <property type="project" value="UniProtKB-KW"/>
</dbReference>
<dbReference type="GO" id="GO:0003677">
    <property type="term" value="F:DNA binding"/>
    <property type="evidence" value="ECO:0007669"/>
    <property type="project" value="InterPro"/>
</dbReference>